<accession>A0A1H4FNL4</accession>
<evidence type="ECO:0000256" key="1">
    <source>
        <dbReference type="ARBA" id="ARBA00006847"/>
    </source>
</evidence>
<evidence type="ECO:0000256" key="4">
    <source>
        <dbReference type="ARBA" id="ARBA00022741"/>
    </source>
</evidence>
<keyword evidence="3" id="KW-0479">Metal-binding</keyword>
<dbReference type="InterPro" id="IPR006483">
    <property type="entry name" value="CRISPR-assoc_Cas3_HD"/>
</dbReference>
<dbReference type="EMBL" id="FNQP01000022">
    <property type="protein sequence ID" value="SEA98082.1"/>
    <property type="molecule type" value="Genomic_DNA"/>
</dbReference>
<dbReference type="GO" id="GO:0046872">
    <property type="term" value="F:metal ion binding"/>
    <property type="evidence" value="ECO:0007669"/>
    <property type="project" value="UniProtKB-KW"/>
</dbReference>
<dbReference type="AlphaFoldDB" id="A0A1H4FNL4"/>
<dbReference type="Proteomes" id="UP000199397">
    <property type="component" value="Unassembled WGS sequence"/>
</dbReference>
<evidence type="ECO:0000259" key="9">
    <source>
        <dbReference type="PROSITE" id="PS51643"/>
    </source>
</evidence>
<keyword evidence="6 10" id="KW-0347">Helicase</keyword>
<keyword evidence="4" id="KW-0547">Nucleotide-binding</keyword>
<dbReference type="InterPro" id="IPR054712">
    <property type="entry name" value="Cas3-like_dom"/>
</dbReference>
<dbReference type="OrthoDB" id="220028at2"/>
<comment type="similarity">
    <text evidence="2">In the central section; belongs to the CRISPR-associated helicase Cas3 family.</text>
</comment>
<evidence type="ECO:0000256" key="8">
    <source>
        <dbReference type="ARBA" id="ARBA00023118"/>
    </source>
</evidence>
<dbReference type="InterPro" id="IPR038257">
    <property type="entry name" value="CRISPR-assoc_Cas3_HD_sf"/>
</dbReference>
<dbReference type="NCBIfam" id="TIGR02562">
    <property type="entry name" value="cas3_yersinia"/>
    <property type="match status" value="1"/>
</dbReference>
<keyword evidence="10" id="KW-0540">Nuclease</keyword>
<evidence type="ECO:0000256" key="7">
    <source>
        <dbReference type="ARBA" id="ARBA00022840"/>
    </source>
</evidence>
<dbReference type="GO" id="GO:0004519">
    <property type="term" value="F:endonuclease activity"/>
    <property type="evidence" value="ECO:0007669"/>
    <property type="project" value="UniProtKB-KW"/>
</dbReference>
<keyword evidence="11" id="KW-1185">Reference proteome</keyword>
<dbReference type="GO" id="GO:0016787">
    <property type="term" value="F:hydrolase activity"/>
    <property type="evidence" value="ECO:0007669"/>
    <property type="project" value="UniProtKB-KW"/>
</dbReference>
<keyword evidence="8" id="KW-0051">Antiviral defense</keyword>
<evidence type="ECO:0000256" key="3">
    <source>
        <dbReference type="ARBA" id="ARBA00022723"/>
    </source>
</evidence>
<dbReference type="Gene3D" id="1.10.3210.30">
    <property type="match status" value="1"/>
</dbReference>
<dbReference type="Pfam" id="PF22590">
    <property type="entry name" value="Cas3-like_C_2"/>
    <property type="match status" value="1"/>
</dbReference>
<keyword evidence="5" id="KW-0378">Hydrolase</keyword>
<dbReference type="PROSITE" id="PS51643">
    <property type="entry name" value="HD_CAS3"/>
    <property type="match status" value="1"/>
</dbReference>
<dbReference type="SUPFAM" id="SSF52540">
    <property type="entry name" value="P-loop containing nucleoside triphosphate hydrolases"/>
    <property type="match status" value="1"/>
</dbReference>
<dbReference type="STRING" id="525918.SAMN05660964_03022"/>
<dbReference type="Gene3D" id="3.40.50.300">
    <property type="entry name" value="P-loop containing nucleotide triphosphate hydrolases"/>
    <property type="match status" value="1"/>
</dbReference>
<evidence type="ECO:0000256" key="5">
    <source>
        <dbReference type="ARBA" id="ARBA00022801"/>
    </source>
</evidence>
<comment type="similarity">
    <text evidence="1">In the N-terminal section; belongs to the CRISPR-associated nuclease Cas3-HD family.</text>
</comment>
<protein>
    <submittedName>
        <fullName evidence="10">CRISPR-associated endonuclease/helicase Cas3</fullName>
    </submittedName>
</protein>
<evidence type="ECO:0000313" key="11">
    <source>
        <dbReference type="Proteomes" id="UP000199397"/>
    </source>
</evidence>
<gene>
    <name evidence="10" type="ORF">SAMN05660964_03022</name>
</gene>
<dbReference type="GO" id="GO:0004386">
    <property type="term" value="F:helicase activity"/>
    <property type="evidence" value="ECO:0007669"/>
    <property type="project" value="UniProtKB-KW"/>
</dbReference>
<dbReference type="Pfam" id="PF21384">
    <property type="entry name" value="Cas3_I-F_Cas2"/>
    <property type="match status" value="1"/>
</dbReference>
<dbReference type="InterPro" id="IPR027417">
    <property type="entry name" value="P-loop_NTPase"/>
</dbReference>
<keyword evidence="7" id="KW-0067">ATP-binding</keyword>
<sequence>MIILFVSECEHNAFKLSRRILNKYATQLGRRTWMARLSEEGLRDIYAELKSKVTRQMSVSCHRVRGNNRTTLEWIIGTRKHFNNEGMFAFSWTKRDMLQTVIEPTPQERAARYLTELAGLFHDLGKANRLFQNKLSKNASTGEPLRHEYVSWLMLEKILGQSPDDMTWIERLADYSTLHPRLEAAFAEGCYTDAAQLERLWRDIQGNNDPTLDTKVHDLPLPNINNTPLLHHLAWLILSHHRLPQGVMRLNGKQMLRAGSHIHRPFTHDVFLECLQPMADKKALWSDNPWWTQQVAAKATQLQHLMRANPELNLSAPDWIPFIAHYCRTMLMLGDHFVSNQNTQQCFTGDKKAAKPLYFANTNRAKGCMAATLNEHLRGVGKESGSLFRLGLRLLDNLPGITPEALPDGLRQIHKQLDSPFYWQDDACQKIKERVKDGIQDSGFFGIVLARTGAGKTRACARLMAQLSPRVRYNLALGLRTLTLQSGTAYREELGLDDKQVSTLVGSELARRLHEINLEASGSESATSDNLDDHAIDGMEDVDLDLPPQLQTLLATEPKKRLLLTAPILVSTVDYLVAAANPNRSRHLYASLRLMTSDLVLDEVDAYSEEDLIVLGKLVYLCGLFGRKVLLASATIPPALAEQFFAAYEKGYTQYCARKQQEPRLFAGWFADQASLSRVEKCSSEEAFNRTHGNITQQLVGQLQGETAKRQAALLELPTTKPATMYIHSHKTVDLSPVFAAVLAQCHTFHQQHAMIDPQTCKRVSIGLVRWSNTEPCWRFAEYLLRHEPTPDQPDHRVLCYHAKLLPVVRFEVEKQLDVMLKRKDEAEFLQHPLVRQALDSSPAQTIMLVVSATPIEEIGRDHDFDWAIIEPSSTRAIIQTAGRVRRHRPTTANTQNIALLSTTIRGYKGNDKAFCYPGVETDGYTLKQHQTQAVYDLALLTQNIDARSLLSQEQAQTAAITTLEHRKLRDWLSGTANRNPISHIGLQHFIQSPSMALSDYHAKHNRFRRAHSNLLFWLDAENQWYCREEIKHTFETVEIKPPKPEDISTTRYLCDWNVEALYDDLKAKLFADKEETLIRQQLMSIESACYSETDKNHTLRYHPLLGVYRLR</sequence>
<dbReference type="GO" id="GO:0051607">
    <property type="term" value="P:defense response to virus"/>
    <property type="evidence" value="ECO:0007669"/>
    <property type="project" value="UniProtKB-KW"/>
</dbReference>
<evidence type="ECO:0000256" key="2">
    <source>
        <dbReference type="ARBA" id="ARBA00009046"/>
    </source>
</evidence>
<evidence type="ECO:0000313" key="10">
    <source>
        <dbReference type="EMBL" id="SEA98082.1"/>
    </source>
</evidence>
<feature type="domain" description="HD Cas3-type" evidence="9">
    <location>
        <begin position="103"/>
        <end position="337"/>
    </location>
</feature>
<dbReference type="InterPro" id="IPR048823">
    <property type="entry name" value="Cas3_I-F_Cas2"/>
</dbReference>
<dbReference type="GO" id="GO:0005524">
    <property type="term" value="F:ATP binding"/>
    <property type="evidence" value="ECO:0007669"/>
    <property type="project" value="UniProtKB-KW"/>
</dbReference>
<name>A0A1H4FNL4_9GAMM</name>
<dbReference type="RefSeq" id="WP_093069965.1">
    <property type="nucleotide sequence ID" value="NZ_FNQP01000022.1"/>
</dbReference>
<reference evidence="10 11" key="1">
    <citation type="submission" date="2016-10" db="EMBL/GenBank/DDBJ databases">
        <authorList>
            <person name="de Groot N.N."/>
        </authorList>
    </citation>
    <scope>NUCLEOTIDE SEQUENCE [LARGE SCALE GENOMIC DNA]</scope>
    <source>
        <strain evidence="10 11">DSM 21228</strain>
    </source>
</reference>
<evidence type="ECO:0000256" key="6">
    <source>
        <dbReference type="ARBA" id="ARBA00022806"/>
    </source>
</evidence>
<organism evidence="10 11">
    <name type="scientific">Thiothrix caldifontis</name>
    <dbReference type="NCBI Taxonomy" id="525918"/>
    <lineage>
        <taxon>Bacteria</taxon>
        <taxon>Pseudomonadati</taxon>
        <taxon>Pseudomonadota</taxon>
        <taxon>Gammaproteobacteria</taxon>
        <taxon>Thiotrichales</taxon>
        <taxon>Thiotrichaceae</taxon>
        <taxon>Thiothrix</taxon>
    </lineage>
</organism>
<keyword evidence="10" id="KW-0255">Endonuclease</keyword>
<dbReference type="InterPro" id="IPR013395">
    <property type="entry name" value="CRISPR-assoc_Cas3_yers"/>
</dbReference>
<proteinExistence type="inferred from homology"/>